<sequence length="168" mass="19785">MTSQLHCYHCCHNINGNILRMPTMYERGKYRYFGYFCSFECMRTYNLELNDSFVHKRFNLISQLNYALNGDTKCYFAPQKRTLLIFGGTKSIDEFRKDFFSAPHMELEFPLEDKEESILESVNDSGVISEYKPKPVVNEPIKLKRVKPLKNSQNTLEQTMGIFKSNYE</sequence>
<organism evidence="1">
    <name type="scientific">viral metagenome</name>
    <dbReference type="NCBI Taxonomy" id="1070528"/>
    <lineage>
        <taxon>unclassified sequences</taxon>
        <taxon>metagenomes</taxon>
        <taxon>organismal metagenomes</taxon>
    </lineage>
</organism>
<dbReference type="AlphaFoldDB" id="A0A6C0FCZ8"/>
<name>A0A6C0FCZ8_9ZZZZ</name>
<accession>A0A6C0FCZ8</accession>
<dbReference type="EMBL" id="MN738789">
    <property type="protein sequence ID" value="QHT37045.1"/>
    <property type="molecule type" value="Genomic_DNA"/>
</dbReference>
<protein>
    <recommendedName>
        <fullName evidence="2">MYM-type domain-containing protein</fullName>
    </recommendedName>
</protein>
<evidence type="ECO:0000313" key="1">
    <source>
        <dbReference type="EMBL" id="QHT37045.1"/>
    </source>
</evidence>
<proteinExistence type="predicted"/>
<reference evidence="1" key="1">
    <citation type="journal article" date="2020" name="Nature">
        <title>Giant virus diversity and host interactions through global metagenomics.</title>
        <authorList>
            <person name="Schulz F."/>
            <person name="Roux S."/>
            <person name="Paez-Espino D."/>
            <person name="Jungbluth S."/>
            <person name="Walsh D.A."/>
            <person name="Denef V.J."/>
            <person name="McMahon K.D."/>
            <person name="Konstantinidis K.T."/>
            <person name="Eloe-Fadrosh E.A."/>
            <person name="Kyrpides N.C."/>
            <person name="Woyke T."/>
        </authorList>
    </citation>
    <scope>NUCLEOTIDE SEQUENCE</scope>
    <source>
        <strain evidence="1">GVMAG-S-ERX555967-131</strain>
    </source>
</reference>
<evidence type="ECO:0008006" key="2">
    <source>
        <dbReference type="Google" id="ProtNLM"/>
    </source>
</evidence>